<protein>
    <submittedName>
        <fullName evidence="2">Uncharacterized protein</fullName>
    </submittedName>
</protein>
<dbReference type="EMBL" id="JACGCM010002669">
    <property type="protein sequence ID" value="KAF6136860.1"/>
    <property type="molecule type" value="Genomic_DNA"/>
</dbReference>
<evidence type="ECO:0000256" key="1">
    <source>
        <dbReference type="SAM" id="MobiDB-lite"/>
    </source>
</evidence>
<accession>A0A7J7L2I7</accession>
<proteinExistence type="predicted"/>
<feature type="compositionally biased region" description="Low complexity" evidence="1">
    <location>
        <begin position="65"/>
        <end position="80"/>
    </location>
</feature>
<gene>
    <name evidence="2" type="ORF">GIB67_043249</name>
</gene>
<feature type="region of interest" description="Disordered" evidence="1">
    <location>
        <begin position="54"/>
        <end position="94"/>
    </location>
</feature>
<organism evidence="2 3">
    <name type="scientific">Kingdonia uniflora</name>
    <dbReference type="NCBI Taxonomy" id="39325"/>
    <lineage>
        <taxon>Eukaryota</taxon>
        <taxon>Viridiplantae</taxon>
        <taxon>Streptophyta</taxon>
        <taxon>Embryophyta</taxon>
        <taxon>Tracheophyta</taxon>
        <taxon>Spermatophyta</taxon>
        <taxon>Magnoliopsida</taxon>
        <taxon>Ranunculales</taxon>
        <taxon>Circaeasteraceae</taxon>
        <taxon>Kingdonia</taxon>
    </lineage>
</organism>
<reference evidence="2 3" key="1">
    <citation type="journal article" date="2020" name="IScience">
        <title>Genome Sequencing of the Endangered Kingdonia uniflora (Circaeasteraceae, Ranunculales) Reveals Potential Mechanisms of Evolutionary Specialization.</title>
        <authorList>
            <person name="Sun Y."/>
            <person name="Deng T."/>
            <person name="Zhang A."/>
            <person name="Moore M.J."/>
            <person name="Landis J.B."/>
            <person name="Lin N."/>
            <person name="Zhang H."/>
            <person name="Zhang X."/>
            <person name="Huang J."/>
            <person name="Zhang X."/>
            <person name="Sun H."/>
            <person name="Wang H."/>
        </authorList>
    </citation>
    <scope>NUCLEOTIDE SEQUENCE [LARGE SCALE GENOMIC DNA]</scope>
    <source>
        <strain evidence="2">TB1705</strain>
        <tissue evidence="2">Leaf</tissue>
    </source>
</reference>
<evidence type="ECO:0000313" key="3">
    <source>
        <dbReference type="Proteomes" id="UP000541444"/>
    </source>
</evidence>
<comment type="caution">
    <text evidence="2">The sequence shown here is derived from an EMBL/GenBank/DDBJ whole genome shotgun (WGS) entry which is preliminary data.</text>
</comment>
<evidence type="ECO:0000313" key="2">
    <source>
        <dbReference type="EMBL" id="KAF6136860.1"/>
    </source>
</evidence>
<dbReference type="Proteomes" id="UP000541444">
    <property type="component" value="Unassembled WGS sequence"/>
</dbReference>
<name>A0A7J7L2I7_9MAGN</name>
<sequence>MTEAMWKLILDRTLDLEARHLHNESHITYLTMSLSLSQLNNYLDGEGVVVDLEDDEGEAGTSQVGTSRGRGSHGRTSQGGVVPTRQSRRTWGSF</sequence>
<dbReference type="AlphaFoldDB" id="A0A7J7L2I7"/>
<keyword evidence="3" id="KW-1185">Reference proteome</keyword>